<sequence>MATSTTNISLTKPAATDTTKIREDFNTNMDTIDGRFSATYMAVQDKSSVTITGGTITGITITGITDLVVADGGTGVTKDGEVANTNAPLPVSPVTADARLVLEGVAKKVPHLC</sequence>
<reference evidence="1" key="1">
    <citation type="journal article" date="2014" name="Front. Microbiol.">
        <title>High frequency of phylogenetically diverse reductive dehalogenase-homologous genes in deep subseafloor sedimentary metagenomes.</title>
        <authorList>
            <person name="Kawai M."/>
            <person name="Futagami T."/>
            <person name="Toyoda A."/>
            <person name="Takaki Y."/>
            <person name="Nishi S."/>
            <person name="Hori S."/>
            <person name="Arai W."/>
            <person name="Tsubouchi T."/>
            <person name="Morono Y."/>
            <person name="Uchiyama I."/>
            <person name="Ito T."/>
            <person name="Fujiyama A."/>
            <person name="Inagaki F."/>
            <person name="Takami H."/>
        </authorList>
    </citation>
    <scope>NUCLEOTIDE SEQUENCE</scope>
    <source>
        <strain evidence="1">Expedition CK06-06</strain>
    </source>
</reference>
<protein>
    <submittedName>
        <fullName evidence="1">Uncharacterized protein</fullName>
    </submittedName>
</protein>
<dbReference type="AlphaFoldDB" id="X1AWR4"/>
<gene>
    <name evidence="1" type="ORF">S01H4_20421</name>
</gene>
<comment type="caution">
    <text evidence="1">The sequence shown here is derived from an EMBL/GenBank/DDBJ whole genome shotgun (WGS) entry which is preliminary data.</text>
</comment>
<organism evidence="1">
    <name type="scientific">marine sediment metagenome</name>
    <dbReference type="NCBI Taxonomy" id="412755"/>
    <lineage>
        <taxon>unclassified sequences</taxon>
        <taxon>metagenomes</taxon>
        <taxon>ecological metagenomes</taxon>
    </lineage>
</organism>
<evidence type="ECO:0000313" key="1">
    <source>
        <dbReference type="EMBL" id="GAG64231.1"/>
    </source>
</evidence>
<dbReference type="EMBL" id="BART01009180">
    <property type="protein sequence ID" value="GAG64231.1"/>
    <property type="molecule type" value="Genomic_DNA"/>
</dbReference>
<accession>X1AWR4</accession>
<feature type="non-terminal residue" evidence="1">
    <location>
        <position position="113"/>
    </location>
</feature>
<proteinExistence type="predicted"/>
<name>X1AWR4_9ZZZZ</name>